<name>A0A9Q2PEP4_9RHOB</name>
<dbReference type="InterPro" id="IPR001387">
    <property type="entry name" value="Cro/C1-type_HTH"/>
</dbReference>
<accession>A0A9Q2PEP4</accession>
<dbReference type="AlphaFoldDB" id="A0A9Q2PEP4"/>
<dbReference type="InterPro" id="IPR032758">
    <property type="entry name" value="MqsA/HigA-2"/>
</dbReference>
<organism evidence="2 3">
    <name type="scientific">Marivita cryptomonadis</name>
    <dbReference type="NCBI Taxonomy" id="505252"/>
    <lineage>
        <taxon>Bacteria</taxon>
        <taxon>Pseudomonadati</taxon>
        <taxon>Pseudomonadota</taxon>
        <taxon>Alphaproteobacteria</taxon>
        <taxon>Rhodobacterales</taxon>
        <taxon>Roseobacteraceae</taxon>
        <taxon>Marivita</taxon>
    </lineage>
</organism>
<evidence type="ECO:0000313" key="2">
    <source>
        <dbReference type="EMBL" id="MBM2415039.1"/>
    </source>
</evidence>
<dbReference type="CDD" id="cd00093">
    <property type="entry name" value="HTH_XRE"/>
    <property type="match status" value="1"/>
</dbReference>
<protein>
    <submittedName>
        <fullName evidence="2">Type II toxin-antitoxin system MqsA family antitoxin</fullName>
    </submittedName>
</protein>
<proteinExistence type="predicted"/>
<sequence>MMNAGLKELFGRPGQIQDVDRNRSGLRESLVLRPEGATFAINAIAVTRILAKCGLTLLRAKRAVEDVIAGNEVTLVLPRVTSRDHLVEELAAAGVQGKFLRKRPHIKSKSVAGKWVKKVREGAGLTQEQFAVVYGVDLKTLQKYEQCVSIPAAAVLSYFQMIEADPEAVKRLRIEK</sequence>
<feature type="domain" description="HTH cro/C1-type" evidence="1">
    <location>
        <begin position="116"/>
        <end position="156"/>
    </location>
</feature>
<evidence type="ECO:0000313" key="3">
    <source>
        <dbReference type="Proteomes" id="UP000755667"/>
    </source>
</evidence>
<dbReference type="Gene3D" id="1.10.260.40">
    <property type="entry name" value="lambda repressor-like DNA-binding domains"/>
    <property type="match status" value="1"/>
</dbReference>
<gene>
    <name evidence="2" type="ORF">JQX41_22265</name>
</gene>
<dbReference type="Proteomes" id="UP000755667">
    <property type="component" value="Unassembled WGS sequence"/>
</dbReference>
<dbReference type="PROSITE" id="PS50943">
    <property type="entry name" value="HTH_CROC1"/>
    <property type="match status" value="1"/>
</dbReference>
<dbReference type="EMBL" id="JAFBXE010000025">
    <property type="protein sequence ID" value="MBM2415039.1"/>
    <property type="molecule type" value="Genomic_DNA"/>
</dbReference>
<dbReference type="OrthoDB" id="461984at2"/>
<comment type="caution">
    <text evidence="2">The sequence shown here is derived from an EMBL/GenBank/DDBJ whole genome shotgun (WGS) entry which is preliminary data.</text>
</comment>
<reference evidence="2" key="1">
    <citation type="submission" date="2021-01" db="EMBL/GenBank/DDBJ databases">
        <title>Diatom-associated Roseobacters Show Island Model of Population Structure.</title>
        <authorList>
            <person name="Qu L."/>
            <person name="Feng X."/>
            <person name="Chen Y."/>
            <person name="Li L."/>
            <person name="Wang X."/>
            <person name="Hu Z."/>
            <person name="Wang H."/>
            <person name="Luo H."/>
        </authorList>
    </citation>
    <scope>NUCLEOTIDE SEQUENCE</scope>
    <source>
        <strain evidence="2">CC28-69</strain>
    </source>
</reference>
<dbReference type="InterPro" id="IPR010982">
    <property type="entry name" value="Lambda_DNA-bd_dom_sf"/>
</dbReference>
<dbReference type="SUPFAM" id="SSF47413">
    <property type="entry name" value="lambda repressor-like DNA-binding domains"/>
    <property type="match status" value="1"/>
</dbReference>
<dbReference type="GO" id="GO:0003677">
    <property type="term" value="F:DNA binding"/>
    <property type="evidence" value="ECO:0007669"/>
    <property type="project" value="InterPro"/>
</dbReference>
<evidence type="ECO:0000259" key="1">
    <source>
        <dbReference type="PROSITE" id="PS50943"/>
    </source>
</evidence>
<dbReference type="Pfam" id="PF15731">
    <property type="entry name" value="MqsA_antitoxin"/>
    <property type="match status" value="1"/>
</dbReference>
<dbReference type="RefSeq" id="WP_085633946.1">
    <property type="nucleotide sequence ID" value="NZ_JAFBXC010000025.1"/>
</dbReference>